<feature type="compositionally biased region" description="Basic residues" evidence="1">
    <location>
        <begin position="7"/>
        <end position="20"/>
    </location>
</feature>
<accession>A0ABZ2QEW2</accession>
<dbReference type="EMBL" id="CP147982">
    <property type="protein sequence ID" value="WXK74650.1"/>
    <property type="molecule type" value="Genomic_DNA"/>
</dbReference>
<dbReference type="Pfam" id="PF13384">
    <property type="entry name" value="HTH_23"/>
    <property type="match status" value="1"/>
</dbReference>
<sequence length="144" mass="15468">MSAASPRTRRPGSRCGRRRGTGSGRPDAGAARLGGCLGRRASGRAGAMRYAQGGGLGPHEQAERERIRMLAAEGFDRGEKNTAIAKGLRVSVRSVERWRRSWRDNGIAGLRCSGPANAAKVGPQEFAMLEEELLRGAVFHGWPD</sequence>
<proteinExistence type="predicted"/>
<dbReference type="SUPFAM" id="SSF46689">
    <property type="entry name" value="Homeodomain-like"/>
    <property type="match status" value="1"/>
</dbReference>
<dbReference type="Proteomes" id="UP001626628">
    <property type="component" value="Chromosome"/>
</dbReference>
<evidence type="ECO:0000313" key="3">
    <source>
        <dbReference type="Proteomes" id="UP001626628"/>
    </source>
</evidence>
<name>A0ABZ2QEW2_9ACTN</name>
<evidence type="ECO:0000313" key="2">
    <source>
        <dbReference type="EMBL" id="WXK74650.1"/>
    </source>
</evidence>
<evidence type="ECO:0000256" key="1">
    <source>
        <dbReference type="SAM" id="MobiDB-lite"/>
    </source>
</evidence>
<gene>
    <name evidence="2" type="ORF">WAB15_00855</name>
</gene>
<feature type="compositionally biased region" description="Low complexity" evidence="1">
    <location>
        <begin position="24"/>
        <end position="35"/>
    </location>
</feature>
<protein>
    <submittedName>
        <fullName evidence="2">Helix-turn-helix domain-containing protein</fullName>
    </submittedName>
</protein>
<reference evidence="2 3" key="1">
    <citation type="submission" date="2024-03" db="EMBL/GenBank/DDBJ databases">
        <title>The complete genome of Streptomyces sirii sp.nov.</title>
        <authorList>
            <person name="Zakalyukina Y.V."/>
            <person name="Belik A.R."/>
            <person name="Biryukov M.V."/>
            <person name="Baturina O.A."/>
            <person name="Kabilov M.R."/>
        </authorList>
    </citation>
    <scope>NUCLEOTIDE SEQUENCE [LARGE SCALE GENOMIC DNA]</scope>
    <source>
        <strain evidence="2 3">BP-8</strain>
    </source>
</reference>
<feature type="region of interest" description="Disordered" evidence="1">
    <location>
        <begin position="1"/>
        <end position="35"/>
    </location>
</feature>
<dbReference type="RefSeq" id="WP_407284888.1">
    <property type="nucleotide sequence ID" value="NZ_CP147982.1"/>
</dbReference>
<organism evidence="2 3">
    <name type="scientific">Streptomyces sirii</name>
    <dbReference type="NCBI Taxonomy" id="3127701"/>
    <lineage>
        <taxon>Bacteria</taxon>
        <taxon>Bacillati</taxon>
        <taxon>Actinomycetota</taxon>
        <taxon>Actinomycetes</taxon>
        <taxon>Kitasatosporales</taxon>
        <taxon>Streptomycetaceae</taxon>
        <taxon>Streptomyces</taxon>
    </lineage>
</organism>
<keyword evidence="3" id="KW-1185">Reference proteome</keyword>
<dbReference type="InterPro" id="IPR009057">
    <property type="entry name" value="Homeodomain-like_sf"/>
</dbReference>